<comment type="caution">
    <text evidence="1">The sequence shown here is derived from an EMBL/GenBank/DDBJ whole genome shotgun (WGS) entry which is preliminary data.</text>
</comment>
<dbReference type="AlphaFoldDB" id="A0A9N9J161"/>
<organism evidence="1 2">
    <name type="scientific">Funneliformis caledonium</name>
    <dbReference type="NCBI Taxonomy" id="1117310"/>
    <lineage>
        <taxon>Eukaryota</taxon>
        <taxon>Fungi</taxon>
        <taxon>Fungi incertae sedis</taxon>
        <taxon>Mucoromycota</taxon>
        <taxon>Glomeromycotina</taxon>
        <taxon>Glomeromycetes</taxon>
        <taxon>Glomerales</taxon>
        <taxon>Glomeraceae</taxon>
        <taxon>Funneliformis</taxon>
    </lineage>
</organism>
<proteinExistence type="predicted"/>
<sequence>TICKQIHCIRSVNIPLQPQTLQDINIPNYLYRTISRNQFL</sequence>
<feature type="non-terminal residue" evidence="1">
    <location>
        <position position="40"/>
    </location>
</feature>
<protein>
    <submittedName>
        <fullName evidence="1">13597_t:CDS:1</fullName>
    </submittedName>
</protein>
<evidence type="ECO:0000313" key="2">
    <source>
        <dbReference type="Proteomes" id="UP000789570"/>
    </source>
</evidence>
<keyword evidence="2" id="KW-1185">Reference proteome</keyword>
<dbReference type="Proteomes" id="UP000789570">
    <property type="component" value="Unassembled WGS sequence"/>
</dbReference>
<dbReference type="EMBL" id="CAJVPQ010019861">
    <property type="protein sequence ID" value="CAG8754887.1"/>
    <property type="molecule type" value="Genomic_DNA"/>
</dbReference>
<evidence type="ECO:0000313" key="1">
    <source>
        <dbReference type="EMBL" id="CAG8754887.1"/>
    </source>
</evidence>
<reference evidence="1" key="1">
    <citation type="submission" date="2021-06" db="EMBL/GenBank/DDBJ databases">
        <authorList>
            <person name="Kallberg Y."/>
            <person name="Tangrot J."/>
            <person name="Rosling A."/>
        </authorList>
    </citation>
    <scope>NUCLEOTIDE SEQUENCE</scope>
    <source>
        <strain evidence="1">UK204</strain>
    </source>
</reference>
<feature type="non-terminal residue" evidence="1">
    <location>
        <position position="1"/>
    </location>
</feature>
<accession>A0A9N9J161</accession>
<gene>
    <name evidence="1" type="ORF">FCALED_LOCUS16538</name>
</gene>
<name>A0A9N9J161_9GLOM</name>